<dbReference type="OrthoDB" id="7372889at2"/>
<protein>
    <recommendedName>
        <fullName evidence="4">Outer membrane beta-barrel porin/alpha-amylase</fullName>
    </recommendedName>
</protein>
<evidence type="ECO:0000256" key="1">
    <source>
        <dbReference type="SAM" id="SignalP"/>
    </source>
</evidence>
<organism evidence="2 3">
    <name type="scientific">Enterovirga rhinocerotis</name>
    <dbReference type="NCBI Taxonomy" id="1339210"/>
    <lineage>
        <taxon>Bacteria</taxon>
        <taxon>Pseudomonadati</taxon>
        <taxon>Pseudomonadota</taxon>
        <taxon>Alphaproteobacteria</taxon>
        <taxon>Hyphomicrobiales</taxon>
        <taxon>Methylobacteriaceae</taxon>
        <taxon>Enterovirga</taxon>
    </lineage>
</organism>
<feature type="chain" id="PRO_5020501880" description="Outer membrane beta-barrel porin/alpha-amylase" evidence="1">
    <location>
        <begin position="26"/>
        <end position="335"/>
    </location>
</feature>
<gene>
    <name evidence="2" type="ORF">EV668_4658</name>
</gene>
<keyword evidence="3" id="KW-1185">Reference proteome</keyword>
<accession>A0A4R7BMG8</accession>
<proteinExistence type="predicted"/>
<dbReference type="AlphaFoldDB" id="A0A4R7BMG8"/>
<sequence length="335" mass="34602">MTRSAKIIATILLALPTLSAVPAAATEGGGSLYVPGIHGPMAGFVPPPAFYLANNVFYYSGDFSAGRRTQIGGALVADVKANIALNFITPTWITPVEVFGGNLGFAVSVPFGSPRVQAGALIAAPRLGRTAAFQADDNVFNVGDPVVSSLIGWHAGNLHWSLTGSVSIPSGSYRDGALSNVSFNRPIGDLTAAVTWLDPSLGLDVSGAVGFEVNGRNAATDYRSGNAVHFDLAITKSLTKELSLGVIAGHYEQVSADRGSPLLGQFKGRTTAVGGTLNYSFKIGETPVSTGIRILREVEVRNRPQGTMGFLTISFPLGGPLAPAAASGRAVAAAY</sequence>
<name>A0A4R7BMG8_9HYPH</name>
<dbReference type="Proteomes" id="UP000295122">
    <property type="component" value="Unassembled WGS sequence"/>
</dbReference>
<evidence type="ECO:0000313" key="3">
    <source>
        <dbReference type="Proteomes" id="UP000295122"/>
    </source>
</evidence>
<evidence type="ECO:0000313" key="2">
    <source>
        <dbReference type="EMBL" id="TDR85117.1"/>
    </source>
</evidence>
<evidence type="ECO:0008006" key="4">
    <source>
        <dbReference type="Google" id="ProtNLM"/>
    </source>
</evidence>
<comment type="caution">
    <text evidence="2">The sequence shown here is derived from an EMBL/GenBank/DDBJ whole genome shotgun (WGS) entry which is preliminary data.</text>
</comment>
<keyword evidence="1" id="KW-0732">Signal</keyword>
<reference evidence="2 3" key="1">
    <citation type="submission" date="2019-03" db="EMBL/GenBank/DDBJ databases">
        <title>Genomic Encyclopedia of Type Strains, Phase IV (KMG-IV): sequencing the most valuable type-strain genomes for metagenomic binning, comparative biology and taxonomic classification.</title>
        <authorList>
            <person name="Goeker M."/>
        </authorList>
    </citation>
    <scope>NUCLEOTIDE SEQUENCE [LARGE SCALE GENOMIC DNA]</scope>
    <source>
        <strain evidence="2 3">DSM 25903</strain>
    </source>
</reference>
<dbReference type="EMBL" id="SNZR01000018">
    <property type="protein sequence ID" value="TDR85117.1"/>
    <property type="molecule type" value="Genomic_DNA"/>
</dbReference>
<feature type="signal peptide" evidence="1">
    <location>
        <begin position="1"/>
        <end position="25"/>
    </location>
</feature>
<dbReference type="InterPro" id="IPR025737">
    <property type="entry name" value="FApF"/>
</dbReference>
<dbReference type="RefSeq" id="WP_133774674.1">
    <property type="nucleotide sequence ID" value="NZ_SNZR01000018.1"/>
</dbReference>
<dbReference type="Pfam" id="PF13557">
    <property type="entry name" value="Phenol_MetA_deg"/>
    <property type="match status" value="1"/>
</dbReference>